<reference evidence="2 3" key="1">
    <citation type="submission" date="2024-08" db="EMBL/GenBank/DDBJ databases">
        <authorList>
            <person name="Cucini C."/>
            <person name="Frati F."/>
        </authorList>
    </citation>
    <scope>NUCLEOTIDE SEQUENCE [LARGE SCALE GENOMIC DNA]</scope>
</reference>
<keyword evidence="1" id="KW-0472">Membrane</keyword>
<dbReference type="PANTHER" id="PTHR12224:SF0">
    <property type="entry name" value="BETA-1,4-MANNOSYL-GLYCOPROTEIN 4-BETA-N-ACETYLGLUCOSAMINYLTRANSFERASE"/>
    <property type="match status" value="1"/>
</dbReference>
<evidence type="ECO:0000313" key="2">
    <source>
        <dbReference type="EMBL" id="CAL8133531.1"/>
    </source>
</evidence>
<feature type="transmembrane region" description="Helical" evidence="1">
    <location>
        <begin position="7"/>
        <end position="26"/>
    </location>
</feature>
<keyword evidence="1" id="KW-0812">Transmembrane</keyword>
<keyword evidence="3" id="KW-1185">Reference proteome</keyword>
<dbReference type="Proteomes" id="UP001642540">
    <property type="component" value="Unassembled WGS sequence"/>
</dbReference>
<evidence type="ECO:0000256" key="1">
    <source>
        <dbReference type="SAM" id="Phobius"/>
    </source>
</evidence>
<dbReference type="EMBL" id="CAXLJM020000099">
    <property type="protein sequence ID" value="CAL8133531.1"/>
    <property type="molecule type" value="Genomic_DNA"/>
</dbReference>
<dbReference type="PANTHER" id="PTHR12224">
    <property type="entry name" value="BETA-1,4-MANNOSYL-GLYCOPROTEIN BETA-1,4-N-ACETYLGLUCOSAMINYL-TRANSFERASE"/>
    <property type="match status" value="1"/>
</dbReference>
<dbReference type="Pfam" id="PF04724">
    <property type="entry name" value="Glyco_transf_17"/>
    <property type="match status" value="1"/>
</dbReference>
<evidence type="ECO:0008006" key="4">
    <source>
        <dbReference type="Google" id="ProtNLM"/>
    </source>
</evidence>
<comment type="caution">
    <text evidence="2">The sequence shown here is derived from an EMBL/GenBank/DDBJ whole genome shotgun (WGS) entry which is preliminary data.</text>
</comment>
<evidence type="ECO:0000313" key="3">
    <source>
        <dbReference type="Proteomes" id="UP001642540"/>
    </source>
</evidence>
<proteinExistence type="predicted"/>
<gene>
    <name evidence="2" type="ORF">ODALV1_LOCUS25111</name>
</gene>
<name>A0ABP1RQY4_9HEXA</name>
<accession>A0ABP1RQY4</accession>
<protein>
    <recommendedName>
        <fullName evidence="4">Beta-1,4-mannosyl-glycoprotein 4-beta-N-acetylglucosaminyltransferase</fullName>
    </recommendedName>
</protein>
<keyword evidence="1" id="KW-1133">Transmembrane helix</keyword>
<dbReference type="InterPro" id="IPR006813">
    <property type="entry name" value="Glyco_trans_17"/>
</dbReference>
<organism evidence="2 3">
    <name type="scientific">Orchesella dallaii</name>
    <dbReference type="NCBI Taxonomy" id="48710"/>
    <lineage>
        <taxon>Eukaryota</taxon>
        <taxon>Metazoa</taxon>
        <taxon>Ecdysozoa</taxon>
        <taxon>Arthropoda</taxon>
        <taxon>Hexapoda</taxon>
        <taxon>Collembola</taxon>
        <taxon>Entomobryomorpha</taxon>
        <taxon>Entomobryoidea</taxon>
        <taxon>Orchesellidae</taxon>
        <taxon>Orchesellinae</taxon>
        <taxon>Orchesella</taxon>
    </lineage>
</organism>
<sequence>MKQLIKYTLTVVLIALIGISYLLIIYKAQQKPTEKISSTSAIPSSSSFISILKKISWNPYEESIRSKNQSSFIHYSSKLLTTLLPYLIMVPKIEINQSCSRPLPKFPSYLENNCTSLAKPRKVGVLLQFGFEADILEIHLHELSDIVDYFFILESTRSHFLGIQKPLIWEMLKHQKRFEQFANQTVHLVLDDIDTIKETIRVRTETERLYGGYFGMEWLQEKLRWLKFLQWNRATEYFRDDDILGIGDVDEIPCRDTIFYLKHCELPSDPVDIGIWYPYGNINQAHETDWPVPNHPHSLGDPSYWTLKTGLDYAPAQPTRNRGKSFGYVLGGMHMSHYGYLPVEIVEYFTATEAYADDVLKNLAPKLKNLSKESLRRIEVELGRVPKQFGHRIVSMDELKAWFPEEYKDVVRLPWFYDCNRKRYPTWEGEHDTRLD</sequence>